<keyword evidence="1" id="KW-0479">Metal-binding</keyword>
<dbReference type="EMBL" id="CP036402">
    <property type="protein sequence ID" value="QBI19868.1"/>
    <property type="molecule type" value="Genomic_DNA"/>
</dbReference>
<evidence type="ECO:0000259" key="2">
    <source>
        <dbReference type="PROSITE" id="PS50206"/>
    </source>
</evidence>
<name>A0A411YF66_9ACTN</name>
<evidence type="ECO:0000256" key="1">
    <source>
        <dbReference type="ARBA" id="ARBA00022723"/>
    </source>
</evidence>
<dbReference type="GO" id="GO:0006749">
    <property type="term" value="P:glutathione metabolic process"/>
    <property type="evidence" value="ECO:0007669"/>
    <property type="project" value="InterPro"/>
</dbReference>
<dbReference type="InterPro" id="IPR001763">
    <property type="entry name" value="Rhodanese-like_dom"/>
</dbReference>
<dbReference type="GO" id="GO:0050313">
    <property type="term" value="F:sulfur dioxygenase activity"/>
    <property type="evidence" value="ECO:0007669"/>
    <property type="project" value="InterPro"/>
</dbReference>
<dbReference type="SUPFAM" id="SSF56281">
    <property type="entry name" value="Metallo-hydrolase/oxidoreductase"/>
    <property type="match status" value="1"/>
</dbReference>
<dbReference type="InterPro" id="IPR044528">
    <property type="entry name" value="POD-like_MBL-fold"/>
</dbReference>
<dbReference type="GO" id="GO:0046872">
    <property type="term" value="F:metal ion binding"/>
    <property type="evidence" value="ECO:0007669"/>
    <property type="project" value="UniProtKB-KW"/>
</dbReference>
<dbReference type="Pfam" id="PF00581">
    <property type="entry name" value="Rhodanese"/>
    <property type="match status" value="2"/>
</dbReference>
<evidence type="ECO:0000313" key="4">
    <source>
        <dbReference type="Proteomes" id="UP000291469"/>
    </source>
</evidence>
<dbReference type="InterPro" id="IPR001279">
    <property type="entry name" value="Metallo-B-lactamas"/>
</dbReference>
<keyword evidence="4" id="KW-1185">Reference proteome</keyword>
<dbReference type="PANTHER" id="PTHR43084">
    <property type="entry name" value="PERSULFIDE DIOXYGENASE ETHE1"/>
    <property type="match status" value="1"/>
</dbReference>
<dbReference type="KEGG" id="erz:ER308_10060"/>
<dbReference type="OrthoDB" id="3196337at2"/>
<dbReference type="Proteomes" id="UP000291469">
    <property type="component" value="Chromosome"/>
</dbReference>
<sequence length="450" mass="47169">MDVQRLHTPGLGDHSYLVTHEGRGVLIDPQRDVERFDAALAEADVPLRAVLETHLHNDYVSGAPHLASAHGAELVLPAAAGAAYAHRPAFHGEDHDLGGGLVIHPIHTPGHTPEHTSYLVFVDGEPVALFTGGSLLVGSAGRTDLVSEAQARQLARLQHGSLQRLAQLPGHVGVYPTHGEGSFCTATGAGQSVSDIAAECQANPALGHADAEAFADWQLAGLQPYPDFYARMGSANLLGRTPMPSTAIPKLDVDDVDRLEGAAELIDVRPRHEAAAGHIPGSQLIELGDDFGVWTGWVIDLDAPVVLVADEAVDVSEAVRQLGRIGIDDVRGALPIDAWTAAGRSLRTLEVATVAEVAGVSERDANRDVLDVRSPGEVADGTLLGAQHRYVPDLAGDPGRWLPVGRDPYVVCGSGRRAAIAAGLLARRGYTPVPLLDGGMDDVLAAADGT</sequence>
<dbReference type="GO" id="GO:0016787">
    <property type="term" value="F:hydrolase activity"/>
    <property type="evidence" value="ECO:0007669"/>
    <property type="project" value="UniProtKB-KW"/>
</dbReference>
<gene>
    <name evidence="3" type="ORF">ER308_10060</name>
</gene>
<dbReference type="InterPro" id="IPR036873">
    <property type="entry name" value="Rhodanese-like_dom_sf"/>
</dbReference>
<dbReference type="GO" id="GO:0070813">
    <property type="term" value="P:hydrogen sulfide metabolic process"/>
    <property type="evidence" value="ECO:0007669"/>
    <property type="project" value="TreeGrafter"/>
</dbReference>
<dbReference type="SMART" id="SM00849">
    <property type="entry name" value="Lactamase_B"/>
    <property type="match status" value="1"/>
</dbReference>
<dbReference type="InterPro" id="IPR036866">
    <property type="entry name" value="RibonucZ/Hydroxyglut_hydro"/>
</dbReference>
<dbReference type="Pfam" id="PF00753">
    <property type="entry name" value="Lactamase_B"/>
    <property type="match status" value="1"/>
</dbReference>
<organism evidence="3 4">
    <name type="scientific">Egibacter rhizosphaerae</name>
    <dbReference type="NCBI Taxonomy" id="1670831"/>
    <lineage>
        <taxon>Bacteria</taxon>
        <taxon>Bacillati</taxon>
        <taxon>Actinomycetota</taxon>
        <taxon>Nitriliruptoria</taxon>
        <taxon>Egibacterales</taxon>
        <taxon>Egibacteraceae</taxon>
        <taxon>Egibacter</taxon>
    </lineage>
</organism>
<evidence type="ECO:0000313" key="3">
    <source>
        <dbReference type="EMBL" id="QBI19868.1"/>
    </source>
</evidence>
<reference evidence="3 4" key="1">
    <citation type="submission" date="2019-01" db="EMBL/GenBank/DDBJ databases">
        <title>Egibacter rhizosphaerae EGI 80759T.</title>
        <authorList>
            <person name="Chen D.-D."/>
            <person name="Tian Y."/>
            <person name="Jiao J.-Y."/>
            <person name="Zhang X.-T."/>
            <person name="Zhang Y.-G."/>
            <person name="Zhang Y."/>
            <person name="Xiao M."/>
            <person name="Shu W.-S."/>
            <person name="Li W.-J."/>
        </authorList>
    </citation>
    <scope>NUCLEOTIDE SEQUENCE [LARGE SCALE GENOMIC DNA]</scope>
    <source>
        <strain evidence="3 4">EGI 80759</strain>
    </source>
</reference>
<dbReference type="SUPFAM" id="SSF52821">
    <property type="entry name" value="Rhodanese/Cell cycle control phosphatase"/>
    <property type="match status" value="2"/>
</dbReference>
<accession>A0A411YF66</accession>
<dbReference type="AlphaFoldDB" id="A0A411YF66"/>
<dbReference type="CDD" id="cd07724">
    <property type="entry name" value="POD-like_MBL-fold"/>
    <property type="match status" value="1"/>
</dbReference>
<dbReference type="InterPro" id="IPR051682">
    <property type="entry name" value="Mito_Persulfide_Diox"/>
</dbReference>
<proteinExistence type="predicted"/>
<dbReference type="PROSITE" id="PS50206">
    <property type="entry name" value="RHODANESE_3"/>
    <property type="match status" value="2"/>
</dbReference>
<dbReference type="CDD" id="cd00158">
    <property type="entry name" value="RHOD"/>
    <property type="match status" value="2"/>
</dbReference>
<dbReference type="PANTHER" id="PTHR43084:SF1">
    <property type="entry name" value="PERSULFIDE DIOXYGENASE ETHE1, MITOCHONDRIAL"/>
    <property type="match status" value="1"/>
</dbReference>
<dbReference type="Gene3D" id="3.40.250.10">
    <property type="entry name" value="Rhodanese-like domain"/>
    <property type="match status" value="2"/>
</dbReference>
<keyword evidence="3" id="KW-0378">Hydrolase</keyword>
<dbReference type="SMART" id="SM00450">
    <property type="entry name" value="RHOD"/>
    <property type="match status" value="2"/>
</dbReference>
<dbReference type="Gene3D" id="3.60.15.10">
    <property type="entry name" value="Ribonuclease Z/Hydroxyacylglutathione hydrolase-like"/>
    <property type="match status" value="1"/>
</dbReference>
<feature type="domain" description="Rhodanese" evidence="2">
    <location>
        <begin position="369"/>
        <end position="448"/>
    </location>
</feature>
<dbReference type="RefSeq" id="WP_131154865.1">
    <property type="nucleotide sequence ID" value="NZ_CP036402.1"/>
</dbReference>
<feature type="domain" description="Rhodanese" evidence="2">
    <location>
        <begin position="259"/>
        <end position="348"/>
    </location>
</feature>
<protein>
    <submittedName>
        <fullName evidence="3">MBL fold metallo-hydrolase</fullName>
    </submittedName>
</protein>